<dbReference type="SMART" id="SM00670">
    <property type="entry name" value="PINc"/>
    <property type="match status" value="1"/>
</dbReference>
<dbReference type="InterPro" id="IPR002716">
    <property type="entry name" value="PIN_dom"/>
</dbReference>
<dbReference type="Pfam" id="PF13638">
    <property type="entry name" value="PIN_4"/>
    <property type="match status" value="1"/>
</dbReference>
<dbReference type="EMBL" id="FNPV01000003">
    <property type="protein sequence ID" value="SDY58874.1"/>
    <property type="molecule type" value="Genomic_DNA"/>
</dbReference>
<dbReference type="InterPro" id="IPR029060">
    <property type="entry name" value="PIN-like_dom_sf"/>
</dbReference>
<feature type="domain" description="PIN" evidence="4">
    <location>
        <begin position="3"/>
        <end position="131"/>
    </location>
</feature>
<dbReference type="GO" id="GO:0005524">
    <property type="term" value="F:ATP binding"/>
    <property type="evidence" value="ECO:0007669"/>
    <property type="project" value="UniProtKB-KW"/>
</dbReference>
<protein>
    <submittedName>
        <fullName evidence="5">PhoH-like ATPase</fullName>
    </submittedName>
</protein>
<dbReference type="AlphaFoldDB" id="A0A1H3L4M3"/>
<dbReference type="Proteomes" id="UP000199230">
    <property type="component" value="Unassembled WGS sequence"/>
</dbReference>
<dbReference type="InterPro" id="IPR027417">
    <property type="entry name" value="P-loop_NTPase"/>
</dbReference>
<dbReference type="InterPro" id="IPR051451">
    <property type="entry name" value="PhoH2-like"/>
</dbReference>
<evidence type="ECO:0000259" key="4">
    <source>
        <dbReference type="SMART" id="SM00670"/>
    </source>
</evidence>
<comment type="similarity">
    <text evidence="3">In the N-terminal section; belongs to the PINc/VapC protein family.</text>
</comment>
<dbReference type="PANTHER" id="PTHR30473">
    <property type="entry name" value="PROTEIN PHOH"/>
    <property type="match status" value="1"/>
</dbReference>
<accession>A0A1H3L4M3</accession>
<evidence type="ECO:0000256" key="3">
    <source>
        <dbReference type="ARBA" id="ARBA00046345"/>
    </source>
</evidence>
<keyword evidence="1" id="KW-0547">Nucleotide-binding</keyword>
<reference evidence="5 6" key="1">
    <citation type="submission" date="2016-10" db="EMBL/GenBank/DDBJ databases">
        <authorList>
            <person name="de Groot N.N."/>
        </authorList>
    </citation>
    <scope>NUCLEOTIDE SEQUENCE [LARGE SCALE GENOMIC DNA]</scope>
    <source>
        <strain evidence="5 6">APO</strain>
    </source>
</reference>
<dbReference type="RefSeq" id="WP_093311605.1">
    <property type="nucleotide sequence ID" value="NZ_FNPV01000003.1"/>
</dbReference>
<evidence type="ECO:0000313" key="6">
    <source>
        <dbReference type="Proteomes" id="UP000199230"/>
    </source>
</evidence>
<evidence type="ECO:0000313" key="5">
    <source>
        <dbReference type="EMBL" id="SDY58874.1"/>
    </source>
</evidence>
<keyword evidence="2" id="KW-0067">ATP-binding</keyword>
<keyword evidence="6" id="KW-1185">Reference proteome</keyword>
<dbReference type="Gene3D" id="3.40.50.300">
    <property type="entry name" value="P-loop containing nucleotide triphosphate hydrolases"/>
    <property type="match status" value="1"/>
</dbReference>
<name>A0A1H3L4M3_9FIRM</name>
<dbReference type="SUPFAM" id="SSF88723">
    <property type="entry name" value="PIN domain-like"/>
    <property type="match status" value="1"/>
</dbReference>
<proteinExistence type="inferred from homology"/>
<dbReference type="STRING" id="159292.SAMN05192546_10344"/>
<dbReference type="GO" id="GO:0005829">
    <property type="term" value="C:cytosol"/>
    <property type="evidence" value="ECO:0007669"/>
    <property type="project" value="TreeGrafter"/>
</dbReference>
<dbReference type="InterPro" id="IPR003714">
    <property type="entry name" value="PhoH"/>
</dbReference>
<evidence type="ECO:0000256" key="1">
    <source>
        <dbReference type="ARBA" id="ARBA00022741"/>
    </source>
</evidence>
<sequence>MIKNYVIDTNVMIHDPLFLYNFQDNHLILPLVTVEELDGLKKASGMVGYHARQVLKELNKVRQHGDFVEGIRLPSGGLIRIEMNYVNVNNLPEGIDTKKNDNRILAIAKAVAEKDKERPTILVTKDMCMTVKADALGLKVQDYETDKVRTDDLYKGYSELELPSEDINKIYAGGLTVPETVMESIYPNHFFHIKSKDQSGHEVLAKAKGDRIQPLEYANEYTWGLKPINREQKMAMELLHDPDINFATIIGGAGSGKSIISIAYALQSVLEKNMYRKIIFVRPVVPAGNDIGFLPGEEKEKLKPWMQAFYDAVDNLFDQKQKGKKEAGSRNYAKSEKPDFSVEHFINTYMDAGVLEMKTFNYMRGRTLANALVIVDEAQETTPHLAKLMLTRAGEDAKFLFLGDPSDNQIDNVLVDSKSNGLVYTVDRMKPFDITGHITLRQVERSPLAQLAEKHM</sequence>
<dbReference type="CDD" id="cd09883">
    <property type="entry name" value="PIN_VapC_PhoHL-ATPase"/>
    <property type="match status" value="1"/>
</dbReference>
<gene>
    <name evidence="5" type="ORF">SAMN05192546_10344</name>
</gene>
<dbReference type="Gene3D" id="3.40.50.1010">
    <property type="entry name" value="5'-nuclease"/>
    <property type="match status" value="1"/>
</dbReference>
<dbReference type="PANTHER" id="PTHR30473:SF2">
    <property type="entry name" value="PIN DOMAIN-CONTAINING PROTEIN"/>
    <property type="match status" value="1"/>
</dbReference>
<dbReference type="Pfam" id="PF02562">
    <property type="entry name" value="PhoH"/>
    <property type="match status" value="1"/>
</dbReference>
<evidence type="ECO:0000256" key="2">
    <source>
        <dbReference type="ARBA" id="ARBA00022840"/>
    </source>
</evidence>
<dbReference type="SUPFAM" id="SSF52540">
    <property type="entry name" value="P-loop containing nucleoside triphosphate hydrolases"/>
    <property type="match status" value="1"/>
</dbReference>
<organism evidence="5 6">
    <name type="scientific">Tindallia californiensis</name>
    <dbReference type="NCBI Taxonomy" id="159292"/>
    <lineage>
        <taxon>Bacteria</taxon>
        <taxon>Bacillati</taxon>
        <taxon>Bacillota</taxon>
        <taxon>Clostridia</taxon>
        <taxon>Peptostreptococcales</taxon>
        <taxon>Tindalliaceae</taxon>
        <taxon>Tindallia</taxon>
    </lineage>
</organism>
<dbReference type="OrthoDB" id="9773137at2"/>